<dbReference type="STRING" id="6412.T1EIS4"/>
<dbReference type="InterPro" id="IPR000001">
    <property type="entry name" value="Kringle"/>
</dbReference>
<evidence type="ECO:0000256" key="2">
    <source>
        <dbReference type="ARBA" id="ARBA00023157"/>
    </source>
</evidence>
<dbReference type="PANTHER" id="PTHR24261">
    <property type="entry name" value="PLASMINOGEN-RELATED"/>
    <property type="match status" value="1"/>
</dbReference>
<dbReference type="CDD" id="cd00108">
    <property type="entry name" value="KR"/>
    <property type="match status" value="1"/>
</dbReference>
<dbReference type="InParanoid" id="T1EIS4"/>
<dbReference type="PANTHER" id="PTHR24261:SF7">
    <property type="entry name" value="KRINGLE DOMAIN-CONTAINING PROTEIN"/>
    <property type="match status" value="1"/>
</dbReference>
<keyword evidence="1 3" id="KW-0420">Kringle</keyword>
<feature type="domain" description="Kringle" evidence="4">
    <location>
        <begin position="1"/>
        <end position="75"/>
    </location>
</feature>
<dbReference type="GeneID" id="20196474"/>
<dbReference type="PROSITE" id="PS50070">
    <property type="entry name" value="KRINGLE_2"/>
    <property type="match status" value="1"/>
</dbReference>
<dbReference type="Proteomes" id="UP000015101">
    <property type="component" value="Unassembled WGS sequence"/>
</dbReference>
<keyword evidence="2" id="KW-1015">Disulfide bond</keyword>
<dbReference type="OMA" id="VPRCENT"/>
<sequence length="77" mass="8948">NGRDYRGNMTFTSQGYPCQKWTSNYPNNITIDLTNELDGLGEHNFCRNPGGERERPWCYSLMTETEWGYCDLPLCSE</sequence>
<evidence type="ECO:0000313" key="5">
    <source>
        <dbReference type="EMBL" id="ESN95928.1"/>
    </source>
</evidence>
<dbReference type="PROSITE" id="PS00021">
    <property type="entry name" value="KRINGLE_1"/>
    <property type="match status" value="1"/>
</dbReference>
<protein>
    <recommendedName>
        <fullName evidence="4">Kringle domain-containing protein</fullName>
    </recommendedName>
</protein>
<dbReference type="SUPFAM" id="SSF57440">
    <property type="entry name" value="Kringle-like"/>
    <property type="match status" value="1"/>
</dbReference>
<evidence type="ECO:0000259" key="4">
    <source>
        <dbReference type="PROSITE" id="PS50070"/>
    </source>
</evidence>
<dbReference type="Pfam" id="PF00051">
    <property type="entry name" value="Kringle"/>
    <property type="match status" value="1"/>
</dbReference>
<dbReference type="EnsemblMetazoa" id="HelroT138274">
    <property type="protein sequence ID" value="HelroP138274"/>
    <property type="gene ID" value="HelroG138274"/>
</dbReference>
<dbReference type="RefSeq" id="XP_009025964.1">
    <property type="nucleotide sequence ID" value="XM_009027716.1"/>
</dbReference>
<dbReference type="Gene3D" id="2.40.20.10">
    <property type="entry name" value="Plasminogen Kringle 4"/>
    <property type="match status" value="1"/>
</dbReference>
<organism evidence="6 7">
    <name type="scientific">Helobdella robusta</name>
    <name type="common">Californian leech</name>
    <dbReference type="NCBI Taxonomy" id="6412"/>
    <lineage>
        <taxon>Eukaryota</taxon>
        <taxon>Metazoa</taxon>
        <taxon>Spiralia</taxon>
        <taxon>Lophotrochozoa</taxon>
        <taxon>Annelida</taxon>
        <taxon>Clitellata</taxon>
        <taxon>Hirudinea</taxon>
        <taxon>Rhynchobdellida</taxon>
        <taxon>Glossiphoniidae</taxon>
        <taxon>Helobdella</taxon>
    </lineage>
</organism>
<comment type="caution">
    <text evidence="3">Lacks conserved residue(s) required for the propagation of feature annotation.</text>
</comment>
<dbReference type="InterPro" id="IPR038178">
    <property type="entry name" value="Kringle_sf"/>
</dbReference>
<evidence type="ECO:0000313" key="7">
    <source>
        <dbReference type="Proteomes" id="UP000015101"/>
    </source>
</evidence>
<gene>
    <name evidence="6" type="primary">20196474</name>
    <name evidence="5" type="ORF">HELRODRAFT_138274</name>
</gene>
<name>T1EIS4_HELRO</name>
<dbReference type="PRINTS" id="PR00018">
    <property type="entry name" value="KRINGLE"/>
</dbReference>
<dbReference type="OrthoDB" id="5917794at2759"/>
<accession>T1EIS4</accession>
<dbReference type="eggNOG" id="KOG1026">
    <property type="taxonomic scope" value="Eukaryota"/>
</dbReference>
<dbReference type="EMBL" id="AMQM01006579">
    <property type="status" value="NOT_ANNOTATED_CDS"/>
    <property type="molecule type" value="Genomic_DNA"/>
</dbReference>
<dbReference type="HOGENOM" id="CLU_158332_2_1_1"/>
<reference evidence="6" key="3">
    <citation type="submission" date="2015-06" db="UniProtKB">
        <authorList>
            <consortium name="EnsemblMetazoa"/>
        </authorList>
    </citation>
    <scope>IDENTIFICATION</scope>
</reference>
<evidence type="ECO:0000256" key="1">
    <source>
        <dbReference type="ARBA" id="ARBA00022572"/>
    </source>
</evidence>
<dbReference type="InterPro" id="IPR018056">
    <property type="entry name" value="Kringle_CS"/>
</dbReference>
<dbReference type="SMART" id="SM00130">
    <property type="entry name" value="KR"/>
    <property type="match status" value="1"/>
</dbReference>
<evidence type="ECO:0000256" key="3">
    <source>
        <dbReference type="PROSITE-ProRule" id="PRU00121"/>
    </source>
</evidence>
<dbReference type="InterPro" id="IPR013806">
    <property type="entry name" value="Kringle-like"/>
</dbReference>
<dbReference type="AlphaFoldDB" id="T1EIS4"/>
<dbReference type="CTD" id="20196474"/>
<dbReference type="EMBL" id="KB097496">
    <property type="protein sequence ID" value="ESN95928.1"/>
    <property type="molecule type" value="Genomic_DNA"/>
</dbReference>
<evidence type="ECO:0000313" key="6">
    <source>
        <dbReference type="EnsemblMetazoa" id="HelroP138274"/>
    </source>
</evidence>
<reference evidence="7" key="1">
    <citation type="submission" date="2012-12" db="EMBL/GenBank/DDBJ databases">
        <authorList>
            <person name="Hellsten U."/>
            <person name="Grimwood J."/>
            <person name="Chapman J.A."/>
            <person name="Shapiro H."/>
            <person name="Aerts A."/>
            <person name="Otillar R.P."/>
            <person name="Terry A.Y."/>
            <person name="Boore J.L."/>
            <person name="Simakov O."/>
            <person name="Marletaz F."/>
            <person name="Cho S.-J."/>
            <person name="Edsinger-Gonzales E."/>
            <person name="Havlak P."/>
            <person name="Kuo D.-H."/>
            <person name="Larsson T."/>
            <person name="Lv J."/>
            <person name="Arendt D."/>
            <person name="Savage R."/>
            <person name="Osoegawa K."/>
            <person name="de Jong P."/>
            <person name="Lindberg D.R."/>
            <person name="Seaver E.C."/>
            <person name="Weisblat D.A."/>
            <person name="Putnam N.H."/>
            <person name="Grigoriev I.V."/>
            <person name="Rokhsar D.S."/>
        </authorList>
    </citation>
    <scope>NUCLEOTIDE SEQUENCE</scope>
</reference>
<dbReference type="KEGG" id="hro:HELRODRAFT_138274"/>
<proteinExistence type="predicted"/>
<keyword evidence="7" id="KW-1185">Reference proteome</keyword>
<reference evidence="5 7" key="2">
    <citation type="journal article" date="2013" name="Nature">
        <title>Insights into bilaterian evolution from three spiralian genomes.</title>
        <authorList>
            <person name="Simakov O."/>
            <person name="Marletaz F."/>
            <person name="Cho S.J."/>
            <person name="Edsinger-Gonzales E."/>
            <person name="Havlak P."/>
            <person name="Hellsten U."/>
            <person name="Kuo D.H."/>
            <person name="Larsson T."/>
            <person name="Lv J."/>
            <person name="Arendt D."/>
            <person name="Savage R."/>
            <person name="Osoegawa K."/>
            <person name="de Jong P."/>
            <person name="Grimwood J."/>
            <person name="Chapman J.A."/>
            <person name="Shapiro H."/>
            <person name="Aerts A."/>
            <person name="Otillar R.P."/>
            <person name="Terry A.Y."/>
            <person name="Boore J.L."/>
            <person name="Grigoriev I.V."/>
            <person name="Lindberg D.R."/>
            <person name="Seaver E.C."/>
            <person name="Weisblat D.A."/>
            <person name="Putnam N.H."/>
            <person name="Rokhsar D.S."/>
        </authorList>
    </citation>
    <scope>NUCLEOTIDE SEQUENCE</scope>
</reference>
<dbReference type="InterPro" id="IPR050759">
    <property type="entry name" value="Serine_protease_kringle"/>
</dbReference>